<dbReference type="Pfam" id="PF07702">
    <property type="entry name" value="UTRA"/>
    <property type="match status" value="1"/>
</dbReference>
<evidence type="ECO:0000256" key="1">
    <source>
        <dbReference type="ARBA" id="ARBA00023015"/>
    </source>
</evidence>
<name>A0A7J3UZC3_9CREN</name>
<comment type="caution">
    <text evidence="5">The sequence shown here is derived from an EMBL/GenBank/DDBJ whole genome shotgun (WGS) entry which is preliminary data.</text>
</comment>
<evidence type="ECO:0000256" key="3">
    <source>
        <dbReference type="ARBA" id="ARBA00023163"/>
    </source>
</evidence>
<dbReference type="SMART" id="SM00866">
    <property type="entry name" value="UTRA"/>
    <property type="match status" value="1"/>
</dbReference>
<dbReference type="InterPro" id="IPR036390">
    <property type="entry name" value="WH_DNA-bd_sf"/>
</dbReference>
<dbReference type="InterPro" id="IPR011663">
    <property type="entry name" value="UTRA"/>
</dbReference>
<evidence type="ECO:0000256" key="2">
    <source>
        <dbReference type="ARBA" id="ARBA00023125"/>
    </source>
</evidence>
<dbReference type="Pfam" id="PF00392">
    <property type="entry name" value="GntR"/>
    <property type="match status" value="1"/>
</dbReference>
<reference evidence="5" key="1">
    <citation type="journal article" date="2020" name="mSystems">
        <title>Genome- and Community-Level Interaction Insights into Carbon Utilization and Element Cycling Functions of Hydrothermarchaeota in Hydrothermal Sediment.</title>
        <authorList>
            <person name="Zhou Z."/>
            <person name="Liu Y."/>
            <person name="Xu W."/>
            <person name="Pan J."/>
            <person name="Luo Z.H."/>
            <person name="Li M."/>
        </authorList>
    </citation>
    <scope>NUCLEOTIDE SEQUENCE [LARGE SCALE GENOMIC DNA]</scope>
    <source>
        <strain evidence="5">SpSt-1038</strain>
    </source>
</reference>
<dbReference type="SMART" id="SM00345">
    <property type="entry name" value="HTH_GNTR"/>
    <property type="match status" value="1"/>
</dbReference>
<feature type="domain" description="HTH gntR-type" evidence="4">
    <location>
        <begin position="41"/>
        <end position="109"/>
    </location>
</feature>
<keyword evidence="3" id="KW-0804">Transcription</keyword>
<gene>
    <name evidence="5" type="ORF">ENL91_03505</name>
</gene>
<dbReference type="InterPro" id="IPR028978">
    <property type="entry name" value="Chorismate_lyase_/UTRA_dom_sf"/>
</dbReference>
<dbReference type="AlphaFoldDB" id="A0A7J3UZC3"/>
<organism evidence="5">
    <name type="scientific">Candidatus Methanosuratincola petrocarbonis</name>
    <name type="common">ex Vanwonterghem et al. 2016</name>
    <dbReference type="NCBI Taxonomy" id="1867261"/>
    <lineage>
        <taxon>Archaea</taxon>
        <taxon>Thermoproteota</taxon>
        <taxon>Methanosuratincolia</taxon>
        <taxon>Candidatus Methanomethylicales</taxon>
        <taxon>Candidatus Methanomethylicaceae</taxon>
        <taxon>Candidatus Methanosuratincola (ex Vanwonterghem et al. 2016)</taxon>
    </lineage>
</organism>
<protein>
    <submittedName>
        <fullName evidence="5">GntR family transcriptional regulator</fullName>
    </submittedName>
</protein>
<dbReference type="PANTHER" id="PTHR44846">
    <property type="entry name" value="MANNOSYL-D-GLYCERATE TRANSPORT/METABOLISM SYSTEM REPRESSOR MNGR-RELATED"/>
    <property type="match status" value="1"/>
</dbReference>
<sequence length="331" mass="37779">MTTYPLIVILNTMAQLSNNAEEAFQLYMKLKKLKLAENSCIPLYYQLCRVLQGFIREQRLKQGDRFPPEEVIAACLGVSRPTVNKAVQELVRQGWLVRDRGRGTFVHREPLVDLTLLSENLSLTEQFPPDTPPQTEFIRRMIYPAREVPDVMEILGLGPETEILYIRRLRYAHGRPVMVCDAYLEAGRFPALKERPFVRDSLYATLEEVYGVIIDRSERRVEAAEIVEPEVADLLGTQLFSPVLLLTGLTFIRGEEKPIEYMVSYVKEGVTFKSTVRRKGIDQSSLVERTGLKPLRSECPPHLPDEKAYISLPHVSEGFPGAYLERNKGKL</sequence>
<dbReference type="PROSITE" id="PS50949">
    <property type="entry name" value="HTH_GNTR"/>
    <property type="match status" value="1"/>
</dbReference>
<keyword evidence="1" id="KW-0805">Transcription regulation</keyword>
<dbReference type="GO" id="GO:0045892">
    <property type="term" value="P:negative regulation of DNA-templated transcription"/>
    <property type="evidence" value="ECO:0007669"/>
    <property type="project" value="TreeGrafter"/>
</dbReference>
<evidence type="ECO:0000313" key="5">
    <source>
        <dbReference type="EMBL" id="HHI49218.1"/>
    </source>
</evidence>
<keyword evidence="2" id="KW-0238">DNA-binding</keyword>
<dbReference type="Gene3D" id="3.40.1410.10">
    <property type="entry name" value="Chorismate lyase-like"/>
    <property type="match status" value="1"/>
</dbReference>
<dbReference type="GO" id="GO:0003677">
    <property type="term" value="F:DNA binding"/>
    <property type="evidence" value="ECO:0007669"/>
    <property type="project" value="UniProtKB-KW"/>
</dbReference>
<dbReference type="EMBL" id="DRVT01000045">
    <property type="protein sequence ID" value="HHI49218.1"/>
    <property type="molecule type" value="Genomic_DNA"/>
</dbReference>
<evidence type="ECO:0000259" key="4">
    <source>
        <dbReference type="PROSITE" id="PS50949"/>
    </source>
</evidence>
<dbReference type="InterPro" id="IPR036388">
    <property type="entry name" value="WH-like_DNA-bd_sf"/>
</dbReference>
<accession>A0A7J3UZC3</accession>
<dbReference type="PANTHER" id="PTHR44846:SF1">
    <property type="entry name" value="MANNOSYL-D-GLYCERATE TRANSPORT_METABOLISM SYSTEM REPRESSOR MNGR-RELATED"/>
    <property type="match status" value="1"/>
</dbReference>
<dbReference type="Gene3D" id="1.10.10.10">
    <property type="entry name" value="Winged helix-like DNA-binding domain superfamily/Winged helix DNA-binding domain"/>
    <property type="match status" value="1"/>
</dbReference>
<dbReference type="GO" id="GO:0003700">
    <property type="term" value="F:DNA-binding transcription factor activity"/>
    <property type="evidence" value="ECO:0007669"/>
    <property type="project" value="InterPro"/>
</dbReference>
<proteinExistence type="predicted"/>
<dbReference type="InterPro" id="IPR000524">
    <property type="entry name" value="Tscrpt_reg_HTH_GntR"/>
</dbReference>
<dbReference type="InterPro" id="IPR050679">
    <property type="entry name" value="Bact_HTH_transcr_reg"/>
</dbReference>
<dbReference type="PRINTS" id="PR00035">
    <property type="entry name" value="HTHGNTR"/>
</dbReference>
<dbReference type="CDD" id="cd07377">
    <property type="entry name" value="WHTH_GntR"/>
    <property type="match status" value="1"/>
</dbReference>
<dbReference type="SUPFAM" id="SSF64288">
    <property type="entry name" value="Chorismate lyase-like"/>
    <property type="match status" value="1"/>
</dbReference>
<dbReference type="SUPFAM" id="SSF46785">
    <property type="entry name" value="Winged helix' DNA-binding domain"/>
    <property type="match status" value="1"/>
</dbReference>